<sequence length="168" mass="19460">MSVDLQRQLDTATAFFLAGERCTLNLKFGRYGIHTLDAPTIVNYAFSVELALKLIHLLVCEGKARGHGLKSLYASLPSENRTMLPHLDGCVDEIDRYFEDWRYPFEKGCLFGDTENPRRAFLECYREIRRLRPELTSVYENNWGSFEPDWFHAWAKGDTFEVMDPLQG</sequence>
<protein>
    <recommendedName>
        <fullName evidence="3">HEPN domain-containing protein</fullName>
    </recommendedName>
</protein>
<dbReference type="OrthoDB" id="2082028at2"/>
<evidence type="ECO:0000313" key="1">
    <source>
        <dbReference type="EMBL" id="TCD15443.1"/>
    </source>
</evidence>
<dbReference type="EMBL" id="SJST01000002">
    <property type="protein sequence ID" value="TCD15443.1"/>
    <property type="molecule type" value="Genomic_DNA"/>
</dbReference>
<organism evidence="1 2">
    <name type="scientific">Oricola cellulosilytica</name>
    <dbReference type="NCBI Taxonomy" id="1429082"/>
    <lineage>
        <taxon>Bacteria</taxon>
        <taxon>Pseudomonadati</taxon>
        <taxon>Pseudomonadota</taxon>
        <taxon>Alphaproteobacteria</taxon>
        <taxon>Hyphomicrobiales</taxon>
        <taxon>Ahrensiaceae</taxon>
        <taxon>Oricola</taxon>
    </lineage>
</organism>
<proteinExistence type="predicted"/>
<comment type="caution">
    <text evidence="1">The sequence shown here is derived from an EMBL/GenBank/DDBJ whole genome shotgun (WGS) entry which is preliminary data.</text>
</comment>
<dbReference type="AlphaFoldDB" id="A0A4R0PF70"/>
<reference evidence="1 2" key="1">
    <citation type="journal article" date="2015" name="Antonie Van Leeuwenhoek">
        <title>Oricola cellulosilytica gen. nov., sp. nov., a cellulose-degrading bacterium of the family Phyllobacteriaceae isolated from surface seashore water, and emended descriptions of Mesorhizobium loti and Phyllobacterium myrsinacearum.</title>
        <authorList>
            <person name="Hameed A."/>
            <person name="Shahina M."/>
            <person name="Lai W.A."/>
            <person name="Lin S.Y."/>
            <person name="Young L.S."/>
            <person name="Liu Y.C."/>
            <person name="Hsu Y.H."/>
            <person name="Young C.C."/>
        </authorList>
    </citation>
    <scope>NUCLEOTIDE SEQUENCE [LARGE SCALE GENOMIC DNA]</scope>
    <source>
        <strain evidence="1 2">KCTC 52183</strain>
    </source>
</reference>
<keyword evidence="2" id="KW-1185">Reference proteome</keyword>
<dbReference type="RefSeq" id="WP_131567526.1">
    <property type="nucleotide sequence ID" value="NZ_JAINFK010000004.1"/>
</dbReference>
<evidence type="ECO:0008006" key="3">
    <source>
        <dbReference type="Google" id="ProtNLM"/>
    </source>
</evidence>
<gene>
    <name evidence="1" type="ORF">E0D97_07900</name>
</gene>
<accession>A0A4R0PF70</accession>
<evidence type="ECO:0000313" key="2">
    <source>
        <dbReference type="Proteomes" id="UP000291301"/>
    </source>
</evidence>
<name>A0A4R0PF70_9HYPH</name>
<dbReference type="Proteomes" id="UP000291301">
    <property type="component" value="Unassembled WGS sequence"/>
</dbReference>